<dbReference type="STRING" id="579405.Dd703_3172"/>
<keyword evidence="2" id="KW-1185">Reference proteome</keyword>
<dbReference type="RefSeq" id="WP_015854836.1">
    <property type="nucleotide sequence ID" value="NC_012880.1"/>
</dbReference>
<evidence type="ECO:0000313" key="2">
    <source>
        <dbReference type="Proteomes" id="UP000002734"/>
    </source>
</evidence>
<proteinExistence type="predicted"/>
<dbReference type="Gene3D" id="3.60.15.10">
    <property type="entry name" value="Ribonuclease Z/Hydroxyacylglutathione hydrolase-like"/>
    <property type="match status" value="1"/>
</dbReference>
<gene>
    <name evidence="1" type="ordered locus">Dd703_3172</name>
</gene>
<accession>C6CD65</accession>
<keyword evidence="1" id="KW-0378">Hydrolase</keyword>
<name>C6CD65_MUSP7</name>
<dbReference type="Pfam" id="PF23023">
    <property type="entry name" value="Anti-Pycsar_Apyc1"/>
    <property type="match status" value="1"/>
</dbReference>
<dbReference type="InterPro" id="IPR036866">
    <property type="entry name" value="RibonucZ/Hydroxyglut_hydro"/>
</dbReference>
<dbReference type="EMBL" id="CP001654">
    <property type="protein sequence ID" value="ACS86936.1"/>
    <property type="molecule type" value="Genomic_DNA"/>
</dbReference>
<dbReference type="GO" id="GO:0016787">
    <property type="term" value="F:hydrolase activity"/>
    <property type="evidence" value="ECO:0007669"/>
    <property type="project" value="UniProtKB-KW"/>
</dbReference>
<dbReference type="AlphaFoldDB" id="C6CD65"/>
<dbReference type="KEGG" id="dda:Dd703_3172"/>
<evidence type="ECO:0000313" key="1">
    <source>
        <dbReference type="EMBL" id="ACS86936.1"/>
    </source>
</evidence>
<reference evidence="1" key="1">
    <citation type="submission" date="2009-06" db="EMBL/GenBank/DDBJ databases">
        <title>Complete sequence of Dickeya dadantii Ech703.</title>
        <authorList>
            <consortium name="US DOE Joint Genome Institute"/>
            <person name="Lucas S."/>
            <person name="Copeland A."/>
            <person name="Lapidus A."/>
            <person name="Glavina del Rio T."/>
            <person name="Dalin E."/>
            <person name="Tice H."/>
            <person name="Bruce D."/>
            <person name="Goodwin L."/>
            <person name="Pitluck S."/>
            <person name="Chertkov O."/>
            <person name="Brettin T."/>
            <person name="Detter J.C."/>
            <person name="Han C."/>
            <person name="Larimer F."/>
            <person name="Land M."/>
            <person name="Hauser L."/>
            <person name="Kyrpides N."/>
            <person name="Mikhailova N."/>
            <person name="Balakrishnan V."/>
            <person name="Glasner J."/>
            <person name="Perna N.T."/>
        </authorList>
    </citation>
    <scope>NUCLEOTIDE SEQUENCE [LARGE SCALE GENOMIC DNA]</scope>
    <source>
        <strain evidence="1">Ech703</strain>
    </source>
</reference>
<sequence length="255" mass="28582">MELDILGSGEAYDRRRVNAAIRVTEAGFSLLIDCGPTVPPALWQRRLTADDIDAVYFTHCHPDHALGLTTWLNWCESCGRTAPLRIIAPRRQRPQLQQLADFAFWPTAKPLFPIDWLESETLTQLGPWQCRTAATRHSVPNRALWLRGRQGSLFYSGDGQLTPEAAALMAQADLALVECFSLSEDPNPYHGNWPLTQTLSRKAGALLGLYHIEQSQRAAFKPAIATAPDVFLAEQGDRAYCLVGQWHRQPGNWHE</sequence>
<dbReference type="eggNOG" id="COG1234">
    <property type="taxonomic scope" value="Bacteria"/>
</dbReference>
<dbReference type="Proteomes" id="UP000002734">
    <property type="component" value="Chromosome"/>
</dbReference>
<organism evidence="1 2">
    <name type="scientific">Musicola paradisiaca (strain Ech703)</name>
    <name type="common">Dickeya paradisiaca</name>
    <name type="synonym">Dickeya dadantii</name>
    <dbReference type="NCBI Taxonomy" id="579405"/>
    <lineage>
        <taxon>Bacteria</taxon>
        <taxon>Pseudomonadati</taxon>
        <taxon>Pseudomonadota</taxon>
        <taxon>Gammaproteobacteria</taxon>
        <taxon>Enterobacterales</taxon>
        <taxon>Pectobacteriaceae</taxon>
        <taxon>Musicola</taxon>
    </lineage>
</organism>
<protein>
    <submittedName>
        <fullName evidence="1">Beta-lactamase superfamily hydrolase</fullName>
    </submittedName>
</protein>
<dbReference type="SUPFAM" id="SSF56281">
    <property type="entry name" value="Metallo-hydrolase/oxidoreductase"/>
    <property type="match status" value="1"/>
</dbReference>
<dbReference type="HOGENOM" id="CLU_031317_3_2_6"/>